<feature type="domain" description="Glycosyl transferase family 28 C-terminal" evidence="5">
    <location>
        <begin position="208"/>
        <end position="348"/>
    </location>
</feature>
<dbReference type="GO" id="GO:0009247">
    <property type="term" value="P:glycolipid biosynthetic process"/>
    <property type="evidence" value="ECO:0007669"/>
    <property type="project" value="InterPro"/>
</dbReference>
<dbReference type="InterPro" id="IPR050519">
    <property type="entry name" value="Glycosyltransf_28_UgtP"/>
</dbReference>
<keyword evidence="8" id="KW-1185">Reference proteome</keyword>
<accession>A0A0L0QME8</accession>
<dbReference type="Pfam" id="PF06925">
    <property type="entry name" value="MGDG_synth"/>
    <property type="match status" value="1"/>
</dbReference>
<dbReference type="AlphaFoldDB" id="A0A0L0QME8"/>
<comment type="subcellular location">
    <subcellularLocation>
        <location evidence="1">Membrane</location>
    </subcellularLocation>
</comment>
<dbReference type="Proteomes" id="UP000036780">
    <property type="component" value="Unassembled WGS sequence"/>
</dbReference>
<proteinExistence type="inferred from homology"/>
<evidence type="ECO:0000256" key="3">
    <source>
        <dbReference type="ARBA" id="ARBA00022676"/>
    </source>
</evidence>
<protein>
    <submittedName>
        <fullName evidence="7">Uncharacterized protein</fullName>
    </submittedName>
</protein>
<reference evidence="8" key="1">
    <citation type="submission" date="2015-07" db="EMBL/GenBank/DDBJ databases">
        <title>Fjat-10053 dsm26.</title>
        <authorList>
            <person name="Liu B."/>
            <person name="Wang J."/>
            <person name="Zhu Y."/>
            <person name="Liu G."/>
            <person name="Chen Q."/>
            <person name="Chen Z."/>
            <person name="Lan J."/>
            <person name="Che J."/>
            <person name="Ge C."/>
            <person name="Shi H."/>
            <person name="Pan Z."/>
            <person name="Liu X."/>
        </authorList>
    </citation>
    <scope>NUCLEOTIDE SEQUENCE [LARGE SCALE GENOMIC DNA]</scope>
    <source>
        <strain evidence="8">DSM 26</strain>
    </source>
</reference>
<feature type="domain" description="Diacylglycerol glucosyltransferase N-terminal" evidence="6">
    <location>
        <begin position="21"/>
        <end position="188"/>
    </location>
</feature>
<evidence type="ECO:0000313" key="8">
    <source>
        <dbReference type="Proteomes" id="UP000036780"/>
    </source>
</evidence>
<dbReference type="GO" id="GO:0016758">
    <property type="term" value="F:hexosyltransferase activity"/>
    <property type="evidence" value="ECO:0007669"/>
    <property type="project" value="InterPro"/>
</dbReference>
<evidence type="ECO:0000256" key="1">
    <source>
        <dbReference type="ARBA" id="ARBA00004370"/>
    </source>
</evidence>
<evidence type="ECO:0000259" key="6">
    <source>
        <dbReference type="Pfam" id="PF06925"/>
    </source>
</evidence>
<dbReference type="SUPFAM" id="SSF53756">
    <property type="entry name" value="UDP-Glycosyltransferase/glycogen phosphorylase"/>
    <property type="match status" value="1"/>
</dbReference>
<name>A0A0L0QME8_VIRPA</name>
<evidence type="ECO:0000256" key="4">
    <source>
        <dbReference type="ARBA" id="ARBA00022679"/>
    </source>
</evidence>
<dbReference type="RefSeq" id="WP_050352333.1">
    <property type="nucleotide sequence ID" value="NZ_BOSN01000008.1"/>
</dbReference>
<dbReference type="InterPro" id="IPR007235">
    <property type="entry name" value="Glyco_trans_28_C"/>
</dbReference>
<comment type="caution">
    <text evidence="7">The sequence shown here is derived from an EMBL/GenBank/DDBJ whole genome shotgun (WGS) entry which is preliminary data.</text>
</comment>
<dbReference type="Pfam" id="PF04101">
    <property type="entry name" value="Glyco_tran_28_C"/>
    <property type="match status" value="1"/>
</dbReference>
<dbReference type="PANTHER" id="PTHR43025">
    <property type="entry name" value="MONOGALACTOSYLDIACYLGLYCEROL SYNTHASE"/>
    <property type="match status" value="1"/>
</dbReference>
<evidence type="ECO:0000313" key="7">
    <source>
        <dbReference type="EMBL" id="KNE19777.1"/>
    </source>
</evidence>
<dbReference type="Gene3D" id="3.40.50.2000">
    <property type="entry name" value="Glycogen Phosphorylase B"/>
    <property type="match status" value="1"/>
</dbReference>
<dbReference type="PATRIC" id="fig|1473.5.peg.1710"/>
<dbReference type="InterPro" id="IPR009695">
    <property type="entry name" value="Diacylglyc_glucosyltr_N"/>
</dbReference>
<comment type="similarity">
    <text evidence="2">Belongs to the glycosyltransferase 28 family.</text>
</comment>
<evidence type="ECO:0000259" key="5">
    <source>
        <dbReference type="Pfam" id="PF04101"/>
    </source>
</evidence>
<gene>
    <name evidence="7" type="ORF">AFK71_15225</name>
</gene>
<dbReference type="GeneID" id="66871144"/>
<keyword evidence="3" id="KW-0328">Glycosyltransferase</keyword>
<organism evidence="7 8">
    <name type="scientific">Virgibacillus pantothenticus</name>
    <dbReference type="NCBI Taxonomy" id="1473"/>
    <lineage>
        <taxon>Bacteria</taxon>
        <taxon>Bacillati</taxon>
        <taxon>Bacillota</taxon>
        <taxon>Bacilli</taxon>
        <taxon>Bacillales</taxon>
        <taxon>Bacillaceae</taxon>
        <taxon>Virgibacillus</taxon>
    </lineage>
</organism>
<dbReference type="GO" id="GO:0016020">
    <property type="term" value="C:membrane"/>
    <property type="evidence" value="ECO:0007669"/>
    <property type="project" value="UniProtKB-SubCell"/>
</dbReference>
<dbReference type="EMBL" id="LGTO01000007">
    <property type="protein sequence ID" value="KNE19777.1"/>
    <property type="molecule type" value="Genomic_DNA"/>
</dbReference>
<dbReference type="PANTHER" id="PTHR43025:SF3">
    <property type="entry name" value="MONOGALACTOSYLDIACYLGLYCEROL SYNTHASE 1, CHLOROPLASTIC"/>
    <property type="match status" value="1"/>
</dbReference>
<keyword evidence="4" id="KW-0808">Transferase</keyword>
<sequence length="376" mass="43425">MKQLQPLDALFLPFLQIPSGHHHVADALIAEYKSIHPSHHYEKVDIFGHGYKNLEKLVSSTYLTWIKYFPKGYDRLYSYLVYRQAAEKRTRQWHYESLFRPVLQKVLKQSEPKILFFTHALPSNMASILKQKGKLHAITVNVYTDFFVNSLWGIAGIDYHLVPTSSMKQFLLQSGVQDNKIFVTGIPIHPDFYCTYSQQSKQASRQLLVSGGSLGTGGMERLLAEVHLSSDTHVYVLCGHNEQLYQKLVSKNDRHITPLRYLTSKQRINQLYEQADAVITKPGGVTVSECLIKRKPLFIYDALPGQERINLHELTRLGLVQQIDKNKAIGKQIADYFSDHHKQQQFYKQLNRYFQNMETDSVATIIEQITAEERRV</sequence>
<evidence type="ECO:0000256" key="2">
    <source>
        <dbReference type="ARBA" id="ARBA00006962"/>
    </source>
</evidence>